<keyword evidence="3" id="KW-1185">Reference proteome</keyword>
<organism evidence="2 3">
    <name type="scientific">Marasmiellus scandens</name>
    <dbReference type="NCBI Taxonomy" id="2682957"/>
    <lineage>
        <taxon>Eukaryota</taxon>
        <taxon>Fungi</taxon>
        <taxon>Dikarya</taxon>
        <taxon>Basidiomycota</taxon>
        <taxon>Agaricomycotina</taxon>
        <taxon>Agaricomycetes</taxon>
        <taxon>Agaricomycetidae</taxon>
        <taxon>Agaricales</taxon>
        <taxon>Marasmiineae</taxon>
        <taxon>Omphalotaceae</taxon>
        <taxon>Marasmiellus</taxon>
    </lineage>
</organism>
<accession>A0ABR1IP65</accession>
<reference evidence="2 3" key="1">
    <citation type="submission" date="2024-01" db="EMBL/GenBank/DDBJ databases">
        <title>A draft genome for the cacao thread blight pathogen Marasmiellus scandens.</title>
        <authorList>
            <person name="Baruah I.K."/>
            <person name="Leung J."/>
            <person name="Bukari Y."/>
            <person name="Amoako-Attah I."/>
            <person name="Meinhardt L.W."/>
            <person name="Bailey B.A."/>
            <person name="Cohen S.P."/>
        </authorList>
    </citation>
    <scope>NUCLEOTIDE SEQUENCE [LARGE SCALE GENOMIC DNA]</scope>
    <source>
        <strain evidence="2 3">GH-19</strain>
    </source>
</reference>
<dbReference type="Proteomes" id="UP001498398">
    <property type="component" value="Unassembled WGS sequence"/>
</dbReference>
<gene>
    <name evidence="2" type="ORF">VKT23_019232</name>
</gene>
<feature type="region of interest" description="Disordered" evidence="1">
    <location>
        <begin position="183"/>
        <end position="206"/>
    </location>
</feature>
<proteinExistence type="predicted"/>
<evidence type="ECO:0000256" key="1">
    <source>
        <dbReference type="SAM" id="MobiDB-lite"/>
    </source>
</evidence>
<feature type="region of interest" description="Disordered" evidence="1">
    <location>
        <begin position="355"/>
        <end position="387"/>
    </location>
</feature>
<evidence type="ECO:0000313" key="3">
    <source>
        <dbReference type="Proteomes" id="UP001498398"/>
    </source>
</evidence>
<sequence>MGLELEQTCFNVQELARKVNTESSGRQRELQTLNGQRIPLREKLATFEWLRSIYMPGLLQMLMELNEEVDGASSEVTDPENVKLWLPSSIPAARCASVCIPGLPRIEDHLRTAQCNNSINSLRHTLRVKSPIIDRVYKRAKSFAQRYRRAQVAKFSLNGPGDWERVYQVLKDEDVRLYRDQSRYKKGPGRRGTNEDSWEPTEGERVEENEEMVLWNDVCTERHDVTRRENIPRVGTGETRKLNSWIWTAGPGMIMEDGADAENEVCRSEWCRSRARAQRGTEEVMLLKKEMHRMSQFLEWKEQCWKDCAKVREEDSGLEVGIKDGLTAYATKQATLYRELVISFRATWTQPLKDFKSPATDAVPACDPTDADTEQDKEDKEEDDDGE</sequence>
<dbReference type="EMBL" id="JBANRG010000096">
    <property type="protein sequence ID" value="KAK7436268.1"/>
    <property type="molecule type" value="Genomic_DNA"/>
</dbReference>
<feature type="compositionally biased region" description="Acidic residues" evidence="1">
    <location>
        <begin position="196"/>
        <end position="206"/>
    </location>
</feature>
<comment type="caution">
    <text evidence="2">The sequence shown here is derived from an EMBL/GenBank/DDBJ whole genome shotgun (WGS) entry which is preliminary data.</text>
</comment>
<name>A0ABR1IP65_9AGAR</name>
<protein>
    <submittedName>
        <fullName evidence="2">Uncharacterized protein</fullName>
    </submittedName>
</protein>
<feature type="compositionally biased region" description="Acidic residues" evidence="1">
    <location>
        <begin position="369"/>
        <end position="387"/>
    </location>
</feature>
<evidence type="ECO:0000313" key="2">
    <source>
        <dbReference type="EMBL" id="KAK7436268.1"/>
    </source>
</evidence>